<dbReference type="InterPro" id="IPR025836">
    <property type="entry name" value="Zn_knuckle_CX2CX4HX4C"/>
</dbReference>
<organism evidence="3 4">
    <name type="scientific">Chenopodium quinoa</name>
    <name type="common">Quinoa</name>
    <dbReference type="NCBI Taxonomy" id="63459"/>
    <lineage>
        <taxon>Eukaryota</taxon>
        <taxon>Viridiplantae</taxon>
        <taxon>Streptophyta</taxon>
        <taxon>Embryophyta</taxon>
        <taxon>Tracheophyta</taxon>
        <taxon>Spermatophyta</taxon>
        <taxon>Magnoliopsida</taxon>
        <taxon>eudicotyledons</taxon>
        <taxon>Gunneridae</taxon>
        <taxon>Pentapetalae</taxon>
        <taxon>Caryophyllales</taxon>
        <taxon>Chenopodiaceae</taxon>
        <taxon>Chenopodioideae</taxon>
        <taxon>Atripliceae</taxon>
        <taxon>Chenopodium</taxon>
    </lineage>
</organism>
<keyword evidence="4" id="KW-1185">Reference proteome</keyword>
<evidence type="ECO:0000259" key="2">
    <source>
        <dbReference type="PROSITE" id="PS50158"/>
    </source>
</evidence>
<reference evidence="3" key="1">
    <citation type="journal article" date="2017" name="Nature">
        <title>The genome of Chenopodium quinoa.</title>
        <authorList>
            <person name="Jarvis D.E."/>
            <person name="Ho Y.S."/>
            <person name="Lightfoot D.J."/>
            <person name="Schmoeckel S.M."/>
            <person name="Li B."/>
            <person name="Borm T.J.A."/>
            <person name="Ohyanagi H."/>
            <person name="Mineta K."/>
            <person name="Michell C.T."/>
            <person name="Saber N."/>
            <person name="Kharbatia N.M."/>
            <person name="Rupper R.R."/>
            <person name="Sharp A.R."/>
            <person name="Dally N."/>
            <person name="Boughton B.A."/>
            <person name="Woo Y.H."/>
            <person name="Gao G."/>
            <person name="Schijlen E.G.W.M."/>
            <person name="Guo X."/>
            <person name="Momin A.A."/>
            <person name="Negrao S."/>
            <person name="Al-Babili S."/>
            <person name="Gehring C."/>
            <person name="Roessner U."/>
            <person name="Jung C."/>
            <person name="Murphy K."/>
            <person name="Arold S.T."/>
            <person name="Gojobori T."/>
            <person name="van der Linden C.G."/>
            <person name="van Loo E.N."/>
            <person name="Jellen E.N."/>
            <person name="Maughan P.J."/>
            <person name="Tester M."/>
        </authorList>
    </citation>
    <scope>NUCLEOTIDE SEQUENCE [LARGE SCALE GENOMIC DNA]</scope>
    <source>
        <strain evidence="3">cv. PI 614886</strain>
    </source>
</reference>
<protein>
    <recommendedName>
        <fullName evidence="2">CCHC-type domain-containing protein</fullName>
    </recommendedName>
</protein>
<dbReference type="EnsemblPlants" id="AUR62042993-RA">
    <property type="protein sequence ID" value="AUR62042993-RA:cds"/>
    <property type="gene ID" value="AUR62042993"/>
</dbReference>
<reference evidence="3" key="2">
    <citation type="submission" date="2021-03" db="UniProtKB">
        <authorList>
            <consortium name="EnsemblPlants"/>
        </authorList>
    </citation>
    <scope>IDENTIFICATION</scope>
</reference>
<name>A0A803NAH3_CHEQI</name>
<dbReference type="Proteomes" id="UP000596660">
    <property type="component" value="Unplaced"/>
</dbReference>
<dbReference type="AlphaFoldDB" id="A0A803NAH3"/>
<keyword evidence="1" id="KW-0863">Zinc-finger</keyword>
<keyword evidence="1" id="KW-0479">Metal-binding</keyword>
<accession>A0A803NAH3</accession>
<dbReference type="Pfam" id="PF14392">
    <property type="entry name" value="zf-CCHC_4"/>
    <property type="match status" value="1"/>
</dbReference>
<dbReference type="PROSITE" id="PS50158">
    <property type="entry name" value="ZF_CCHC"/>
    <property type="match status" value="1"/>
</dbReference>
<sequence length="232" mass="25811">MIAINATKTTGIGFKYERLGDFCYFCGKLGHTDRDCLEQAKEDNEIALVFQYGPFLVASPHQQSCASLTDREKEKSWVENLANRKQVQRVSYNNPNAIRLGPPSAARKLQFSPPKPDALVPKALEAMLCVVAAEGSIKLVLRARYVDRLSKENDTEEGQTDVLGSENRGDKEGIGEIMHHSQAREVSIRTGKKAWRRADISSRKEGVVDFMDTSESVIVPSLSRKRGISSLK</sequence>
<dbReference type="Gramene" id="AUR62042993-RA">
    <property type="protein sequence ID" value="AUR62042993-RA:cds"/>
    <property type="gene ID" value="AUR62042993"/>
</dbReference>
<feature type="domain" description="CCHC-type" evidence="2">
    <location>
        <begin position="23"/>
        <end position="36"/>
    </location>
</feature>
<dbReference type="InterPro" id="IPR036875">
    <property type="entry name" value="Znf_CCHC_sf"/>
</dbReference>
<dbReference type="GO" id="GO:0003676">
    <property type="term" value="F:nucleic acid binding"/>
    <property type="evidence" value="ECO:0007669"/>
    <property type="project" value="InterPro"/>
</dbReference>
<evidence type="ECO:0000313" key="3">
    <source>
        <dbReference type="EnsemblPlants" id="AUR62042993-RA:cds"/>
    </source>
</evidence>
<keyword evidence="1" id="KW-0862">Zinc</keyword>
<dbReference type="InterPro" id="IPR001878">
    <property type="entry name" value="Znf_CCHC"/>
</dbReference>
<dbReference type="SUPFAM" id="SSF57756">
    <property type="entry name" value="Retrovirus zinc finger-like domains"/>
    <property type="match status" value="1"/>
</dbReference>
<evidence type="ECO:0000256" key="1">
    <source>
        <dbReference type="PROSITE-ProRule" id="PRU00047"/>
    </source>
</evidence>
<proteinExistence type="predicted"/>
<dbReference type="GO" id="GO:0008270">
    <property type="term" value="F:zinc ion binding"/>
    <property type="evidence" value="ECO:0007669"/>
    <property type="project" value="UniProtKB-KW"/>
</dbReference>
<evidence type="ECO:0000313" key="4">
    <source>
        <dbReference type="Proteomes" id="UP000596660"/>
    </source>
</evidence>